<accession>A0ABS8YMA3</accession>
<dbReference type="EMBL" id="JAJNBZ010000024">
    <property type="protein sequence ID" value="MCE5172099.1"/>
    <property type="molecule type" value="Genomic_DNA"/>
</dbReference>
<dbReference type="Proteomes" id="UP001199916">
    <property type="component" value="Unassembled WGS sequence"/>
</dbReference>
<feature type="region of interest" description="Disordered" evidence="1">
    <location>
        <begin position="278"/>
        <end position="308"/>
    </location>
</feature>
<gene>
    <name evidence="3" type="ORF">LQV63_22720</name>
</gene>
<organism evidence="3 4">
    <name type="scientific">Paenibacillus profundus</name>
    <dbReference type="NCBI Taxonomy" id="1173085"/>
    <lineage>
        <taxon>Bacteria</taxon>
        <taxon>Bacillati</taxon>
        <taxon>Bacillota</taxon>
        <taxon>Bacilli</taxon>
        <taxon>Bacillales</taxon>
        <taxon>Paenibacillaceae</taxon>
        <taxon>Paenibacillus</taxon>
    </lineage>
</organism>
<reference evidence="3 4" key="1">
    <citation type="submission" date="2021-11" db="EMBL/GenBank/DDBJ databases">
        <title>Draft genome sequence of Paenibacillus profundus YoMME, a new Gram-positive bacteria with exoelectrogenic properties.</title>
        <authorList>
            <person name="Hubenova Y."/>
            <person name="Hubenova E."/>
            <person name="Manasiev Y."/>
            <person name="Peykov S."/>
            <person name="Mitov M."/>
        </authorList>
    </citation>
    <scope>NUCLEOTIDE SEQUENCE [LARGE SCALE GENOMIC DNA]</scope>
    <source>
        <strain evidence="3 4">YoMME</strain>
    </source>
</reference>
<keyword evidence="4" id="KW-1185">Reference proteome</keyword>
<name>A0ABS8YMA3_9BACL</name>
<dbReference type="Pfam" id="PF18964">
    <property type="entry name" value="DUF5704"/>
    <property type="match status" value="1"/>
</dbReference>
<feature type="region of interest" description="Disordered" evidence="1">
    <location>
        <begin position="242"/>
        <end position="261"/>
    </location>
</feature>
<evidence type="ECO:0000256" key="1">
    <source>
        <dbReference type="SAM" id="MobiDB-lite"/>
    </source>
</evidence>
<sequence>MKKFWCTLLIVTILFPSFLSIIHAADRIKIVDGVINFITESQKAATNIKYRTTGFMIHREPRCEPGKAQCDPRSKGPVGIIDRLEQVDEKDLGNGVLRTKFKVPEEVASKALGEAGLEEIREGDTIYISSIFDVLHWGIPTGVRYYDLQGIKKAETWANDREFGQFYDIQVKYSSFFPSYSIIKLSNGSEINRKKIENQSLPIHLNWPVGSTISHTFEKEIDHNGKKYKIYKSYIQGARKPNEQRFQQDGDPDTNPKLTQRNYTVSLGGTNVVAVYKEFGGPPPNPNPDPDPKPDPNGRCTTPTRGTPIEAKTMVPKVSAKILADNRGNERFDVSRGIPTSEALYANAVALNYLFQNKFVPMSGICTYEVPVTKTFTKTWTESTKGPDGKTNSEEMEEEETVSETITVKRPYSYWVIDNLEVYKIRQAELRNVALPNSSVTLEPTGYTPPDFEVARNGGVAGEPHPRSITLPPQTVGKNLPTYSGAFKSAAEQAIGKVKVRNDSLIFKGNTVMNGDVTDERGPTPGSIPLPFLINENVLYKDRQLIESHKANAKDVSSTGTIYYDLLPNNINGGSDRQFPINGMNTITIHTPVLLYAMASDDREHNQKTKPNLNRSSFILDRPFTVYMPTTGKHLDIPGYGERDFQKYFRSKEVKFPFDAYSADRSQFFPKRTWISIPVSQERADFSLPVWVDEGDYTIEFRSTAENAPSDVAAQRNANLDLAHHRAADMIPIEVIGRLYDFKITDISDFNWGATSSAISVAFKRKAGV</sequence>
<dbReference type="InterPro" id="IPR043759">
    <property type="entry name" value="DUF5704"/>
</dbReference>
<protein>
    <submittedName>
        <fullName evidence="3">DUF5704 domain-containing protein</fullName>
    </submittedName>
</protein>
<feature type="region of interest" description="Disordered" evidence="1">
    <location>
        <begin position="381"/>
        <end position="403"/>
    </location>
</feature>
<evidence type="ECO:0000313" key="4">
    <source>
        <dbReference type="Proteomes" id="UP001199916"/>
    </source>
</evidence>
<comment type="caution">
    <text evidence="3">The sequence shown here is derived from an EMBL/GenBank/DDBJ whole genome shotgun (WGS) entry which is preliminary data.</text>
</comment>
<feature type="domain" description="DUF5704" evidence="2">
    <location>
        <begin position="332"/>
        <end position="503"/>
    </location>
</feature>
<proteinExistence type="predicted"/>
<dbReference type="RefSeq" id="WP_233698384.1">
    <property type="nucleotide sequence ID" value="NZ_JAJNBZ010000024.1"/>
</dbReference>
<evidence type="ECO:0000313" key="3">
    <source>
        <dbReference type="EMBL" id="MCE5172099.1"/>
    </source>
</evidence>
<evidence type="ECO:0000259" key="2">
    <source>
        <dbReference type="Pfam" id="PF18964"/>
    </source>
</evidence>